<accession>A0ABQ6FE79</accession>
<comment type="caution">
    <text evidence="1">The sequence shown here is derived from an EMBL/GenBank/DDBJ whole genome shotgun (WGS) entry which is preliminary data.</text>
</comment>
<dbReference type="EMBL" id="BSPX01000041">
    <property type="protein sequence ID" value="GLT23231.1"/>
    <property type="molecule type" value="Genomic_DNA"/>
</dbReference>
<dbReference type="Proteomes" id="UP001157167">
    <property type="component" value="Unassembled WGS sequence"/>
</dbReference>
<protein>
    <recommendedName>
        <fullName evidence="3">Phospholipase D-like domain-containing protein</fullName>
    </recommendedName>
</protein>
<evidence type="ECO:0008006" key="3">
    <source>
        <dbReference type="Google" id="ProtNLM"/>
    </source>
</evidence>
<proteinExistence type="predicted"/>
<dbReference type="Gene3D" id="3.30.870.10">
    <property type="entry name" value="Endonuclease Chain A"/>
    <property type="match status" value="1"/>
</dbReference>
<sequence>MSFELLNVPEGFKTSVALIVTPYVDPDFMKKLAQELRPERLCLLVDEGVRRADLNKISAECRNYGTELEIRLGRAKQLVHMKAFYFEYLREEAPRNRRRRLLFGSANATYAGFSGKSNAELIADVDLSIGKDSELAEYFDTILASFDSDSAIVKIDKASIDLSKQPSLLLPGFKCMAPDKLPSGFDTWLQRGVLAAQYRNSPQFLTVSVPLRKSLPQDLVAKIFANRQFAEETKRNVVRFGYLNSSDAAPVDDDDETKPQWKSRYAVWTHLGDWISEDCYEEHAEVMKSKTSDVRKVKVDELRANAELAQWKDAKRTNFLSSLGQVWEDLVVSNVNPTHYLQADANDLAVAGYGDRFDRKLEQDMLLANDPEFRERFIRGYEFPDVPRFRQDTAAWESFVRSWCDSVLVEAAKNRTNSLVTHRIAEVVATAQITLDDLSAKKLAELLRKLWNKPFTDRECTVGEWMTMYWQ</sequence>
<dbReference type="RefSeq" id="WP_284188449.1">
    <property type="nucleotide sequence ID" value="NZ_BSPX01000041.1"/>
</dbReference>
<gene>
    <name evidence="1" type="ORF">GCM10007933_26940</name>
</gene>
<evidence type="ECO:0000313" key="1">
    <source>
        <dbReference type="EMBL" id="GLT23231.1"/>
    </source>
</evidence>
<organism evidence="1 2">
    <name type="scientific">Zoogloea oryzae</name>
    <dbReference type="NCBI Taxonomy" id="310767"/>
    <lineage>
        <taxon>Bacteria</taxon>
        <taxon>Pseudomonadati</taxon>
        <taxon>Pseudomonadota</taxon>
        <taxon>Betaproteobacteria</taxon>
        <taxon>Rhodocyclales</taxon>
        <taxon>Zoogloeaceae</taxon>
        <taxon>Zoogloea</taxon>
    </lineage>
</organism>
<name>A0ABQ6FE79_9RHOO</name>
<reference evidence="2" key="1">
    <citation type="journal article" date="2019" name="Int. J. Syst. Evol. Microbiol.">
        <title>The Global Catalogue of Microorganisms (GCM) 10K type strain sequencing project: providing services to taxonomists for standard genome sequencing and annotation.</title>
        <authorList>
            <consortium name="The Broad Institute Genomics Platform"/>
            <consortium name="The Broad Institute Genome Sequencing Center for Infectious Disease"/>
            <person name="Wu L."/>
            <person name="Ma J."/>
        </authorList>
    </citation>
    <scope>NUCLEOTIDE SEQUENCE [LARGE SCALE GENOMIC DNA]</scope>
    <source>
        <strain evidence="2">NBRC 102407</strain>
    </source>
</reference>
<evidence type="ECO:0000313" key="2">
    <source>
        <dbReference type="Proteomes" id="UP001157167"/>
    </source>
</evidence>
<keyword evidence="2" id="KW-1185">Reference proteome</keyword>